<keyword evidence="3" id="KW-0378">Hydrolase</keyword>
<feature type="signal peptide" evidence="4">
    <location>
        <begin position="1"/>
        <end position="16"/>
    </location>
</feature>
<keyword evidence="4" id="KW-0732">Signal</keyword>
<keyword evidence="7" id="KW-1185">Reference proteome</keyword>
<comment type="similarity">
    <text evidence="1">Belongs to the peptidase C48 family.</text>
</comment>
<dbReference type="GO" id="GO:0008234">
    <property type="term" value="F:cysteine-type peptidase activity"/>
    <property type="evidence" value="ECO:0007669"/>
    <property type="project" value="InterPro"/>
</dbReference>
<evidence type="ECO:0000313" key="6">
    <source>
        <dbReference type="EMBL" id="ETI39977.1"/>
    </source>
</evidence>
<dbReference type="GO" id="GO:0006508">
    <property type="term" value="P:proteolysis"/>
    <property type="evidence" value="ECO:0007669"/>
    <property type="project" value="UniProtKB-KW"/>
</dbReference>
<name>V9EPI1_PHYNI</name>
<dbReference type="SUPFAM" id="SSF54001">
    <property type="entry name" value="Cysteine proteinases"/>
    <property type="match status" value="1"/>
</dbReference>
<gene>
    <name evidence="6" type="ORF">F443_14504</name>
</gene>
<evidence type="ECO:0000256" key="3">
    <source>
        <dbReference type="ARBA" id="ARBA00022801"/>
    </source>
</evidence>
<accession>V9EPI1</accession>
<sequence length="398" mass="44191">MASLAASLASLVVSLAKLIASLASVTVSLVTMDHSLILRPEQPNQRCHKPKMERLRWRVRPSLEVGQAKRKIQENGSKQECWDGSIRLQFVPSLSNIVSTQNAAQCEPTYDKSAKILSQFKLFEFSKNPRAPVAHNIARLPSAKKIIPAKSIARIFCKDLLGKCSANVTVLQKANKDSCDQNLGKQENCGGDYWGRHLRDWDVGSHEKEPRVIKSIQYVEKLISWIETNHFTLLVAIHFQVEADPDIMSKLKSIPLLSVQAEALDLVGKLPLGDSTVNTLMLELFAERVDTIVVDTAIAGNVMNGFLPVETMENVFLGVTGEKILIPVICCKNHWCSVVIDLKAKEVLVYDPLNSSFGVKVRTLADKLVTILPGFVPRKYRVRSHHLRSSPAPTVLVC</sequence>
<dbReference type="EMBL" id="ANIZ01002496">
    <property type="protein sequence ID" value="ETI39977.1"/>
    <property type="molecule type" value="Genomic_DNA"/>
</dbReference>
<dbReference type="InterPro" id="IPR038765">
    <property type="entry name" value="Papain-like_cys_pep_sf"/>
</dbReference>
<dbReference type="Gene3D" id="3.40.395.10">
    <property type="entry name" value="Adenoviral Proteinase, Chain A"/>
    <property type="match status" value="1"/>
</dbReference>
<evidence type="ECO:0000256" key="2">
    <source>
        <dbReference type="ARBA" id="ARBA00022670"/>
    </source>
</evidence>
<dbReference type="InterPro" id="IPR003653">
    <property type="entry name" value="Peptidase_C48_C"/>
</dbReference>
<evidence type="ECO:0000256" key="1">
    <source>
        <dbReference type="ARBA" id="ARBA00005234"/>
    </source>
</evidence>
<dbReference type="Pfam" id="PF02902">
    <property type="entry name" value="Peptidase_C48"/>
    <property type="match status" value="1"/>
</dbReference>
<protein>
    <recommendedName>
        <fullName evidence="5">Ubiquitin-like protease family profile domain-containing protein</fullName>
    </recommendedName>
</protein>
<organism evidence="6 7">
    <name type="scientific">Phytophthora nicotianae P1569</name>
    <dbReference type="NCBI Taxonomy" id="1317065"/>
    <lineage>
        <taxon>Eukaryota</taxon>
        <taxon>Sar</taxon>
        <taxon>Stramenopiles</taxon>
        <taxon>Oomycota</taxon>
        <taxon>Peronosporomycetes</taxon>
        <taxon>Peronosporales</taxon>
        <taxon>Peronosporaceae</taxon>
        <taxon>Phytophthora</taxon>
    </lineage>
</organism>
<proteinExistence type="inferred from homology"/>
<evidence type="ECO:0000256" key="4">
    <source>
        <dbReference type="SAM" id="SignalP"/>
    </source>
</evidence>
<feature type="chain" id="PRO_5004775638" description="Ubiquitin-like protease family profile domain-containing protein" evidence="4">
    <location>
        <begin position="17"/>
        <end position="398"/>
    </location>
</feature>
<reference evidence="6 7" key="1">
    <citation type="submission" date="2013-11" db="EMBL/GenBank/DDBJ databases">
        <title>The Genome Sequence of Phytophthora parasitica P1569.</title>
        <authorList>
            <consortium name="The Broad Institute Genomics Platform"/>
            <person name="Russ C."/>
            <person name="Tyler B."/>
            <person name="Panabieres F."/>
            <person name="Shan W."/>
            <person name="Tripathy S."/>
            <person name="Grunwald N."/>
            <person name="Machado M."/>
            <person name="Johnson C.S."/>
            <person name="Arredondo F."/>
            <person name="Hong C."/>
            <person name="Coffey M."/>
            <person name="Young S.K."/>
            <person name="Zeng Q."/>
            <person name="Gargeya S."/>
            <person name="Fitzgerald M."/>
            <person name="Abouelleil A."/>
            <person name="Alvarado L."/>
            <person name="Chapman S.B."/>
            <person name="Gainer-Dewar J."/>
            <person name="Goldberg J."/>
            <person name="Griggs A."/>
            <person name="Gujja S."/>
            <person name="Hansen M."/>
            <person name="Howarth C."/>
            <person name="Imamovic A."/>
            <person name="Ireland A."/>
            <person name="Larimer J."/>
            <person name="McCowan C."/>
            <person name="Murphy C."/>
            <person name="Pearson M."/>
            <person name="Poon T.W."/>
            <person name="Priest M."/>
            <person name="Roberts A."/>
            <person name="Saif S."/>
            <person name="Shea T."/>
            <person name="Sykes S."/>
            <person name="Wortman J."/>
            <person name="Nusbaum C."/>
            <person name="Birren B."/>
        </authorList>
    </citation>
    <scope>NUCLEOTIDE SEQUENCE [LARGE SCALE GENOMIC DNA]</scope>
    <source>
        <strain evidence="6 7">P1569</strain>
    </source>
</reference>
<feature type="domain" description="Ubiquitin-like protease family profile" evidence="5">
    <location>
        <begin position="323"/>
        <end position="356"/>
    </location>
</feature>
<dbReference type="Proteomes" id="UP000018721">
    <property type="component" value="Unassembled WGS sequence"/>
</dbReference>
<dbReference type="HOGENOM" id="CLU_693505_0_0_1"/>
<dbReference type="AlphaFoldDB" id="V9EPI1"/>
<evidence type="ECO:0000259" key="5">
    <source>
        <dbReference type="Pfam" id="PF02902"/>
    </source>
</evidence>
<comment type="caution">
    <text evidence="6">The sequence shown here is derived from an EMBL/GenBank/DDBJ whole genome shotgun (WGS) entry which is preliminary data.</text>
</comment>
<evidence type="ECO:0000313" key="7">
    <source>
        <dbReference type="Proteomes" id="UP000018721"/>
    </source>
</evidence>
<keyword evidence="2" id="KW-0645">Protease</keyword>